<name>A0ABS3UG85_9ACTN</name>
<proteinExistence type="predicted"/>
<accession>A0ABS3UG85</accession>
<sequence length="106" mass="11564">MNARKAVWQQSSLDAARELVLAHPESAIQQLGPYRSGGGRCAVLPAAIRHGLSAEAFLRTNMPDAGFAEALGGWVRPDYQRPRRDYRASRVRLLPACQPPTVKVAA</sequence>
<gene>
    <name evidence="1" type="ORF">J5X75_04075</name>
</gene>
<dbReference type="EMBL" id="JAGFNS010000002">
    <property type="protein sequence ID" value="MBO3736697.1"/>
    <property type="molecule type" value="Genomic_DNA"/>
</dbReference>
<evidence type="ECO:0000313" key="2">
    <source>
        <dbReference type="Proteomes" id="UP000679690"/>
    </source>
</evidence>
<evidence type="ECO:0000313" key="1">
    <source>
        <dbReference type="EMBL" id="MBO3736697.1"/>
    </source>
</evidence>
<organism evidence="1 2">
    <name type="scientific">Actinoplanes flavus</name>
    <dbReference type="NCBI Taxonomy" id="2820290"/>
    <lineage>
        <taxon>Bacteria</taxon>
        <taxon>Bacillati</taxon>
        <taxon>Actinomycetota</taxon>
        <taxon>Actinomycetes</taxon>
        <taxon>Micromonosporales</taxon>
        <taxon>Micromonosporaceae</taxon>
        <taxon>Actinoplanes</taxon>
    </lineage>
</organism>
<keyword evidence="2" id="KW-1185">Reference proteome</keyword>
<dbReference type="RefSeq" id="WP_208465914.1">
    <property type="nucleotide sequence ID" value="NZ_JAGFNS010000002.1"/>
</dbReference>
<dbReference type="Proteomes" id="UP000679690">
    <property type="component" value="Unassembled WGS sequence"/>
</dbReference>
<comment type="caution">
    <text evidence="1">The sequence shown here is derived from an EMBL/GenBank/DDBJ whole genome shotgun (WGS) entry which is preliminary data.</text>
</comment>
<reference evidence="1 2" key="1">
    <citation type="submission" date="2021-03" db="EMBL/GenBank/DDBJ databases">
        <title>Actinoplanes flavus sp. nov., a novel actinomycete isolated from Coconut Palm rhizosphere soil.</title>
        <authorList>
            <person name="Luo X."/>
        </authorList>
    </citation>
    <scope>NUCLEOTIDE SEQUENCE [LARGE SCALE GENOMIC DNA]</scope>
    <source>
        <strain evidence="1 2">NEAU-H7</strain>
    </source>
</reference>
<protein>
    <submittedName>
        <fullName evidence="1">Uncharacterized protein</fullName>
    </submittedName>
</protein>